<evidence type="ECO:0000313" key="3">
    <source>
        <dbReference type="EMBL" id="OWU74930.1"/>
    </source>
</evidence>
<dbReference type="Pfam" id="PF23920">
    <property type="entry name" value="DUF7259"/>
    <property type="match status" value="1"/>
</dbReference>
<evidence type="ECO:0000259" key="2">
    <source>
        <dbReference type="Pfam" id="PF23920"/>
    </source>
</evidence>
<accession>A0A225NTJ8</accession>
<name>A0A225NTJ8_9RHOB</name>
<dbReference type="InterPro" id="IPR055683">
    <property type="entry name" value="DUF7259"/>
</dbReference>
<protein>
    <recommendedName>
        <fullName evidence="5">Beta-ketoacyl synthase N-terminal domain-containing protein</fullName>
    </recommendedName>
</protein>
<organism evidence="3 4">
    <name type="scientific">Marinibacterium profundimaris</name>
    <dbReference type="NCBI Taxonomy" id="1679460"/>
    <lineage>
        <taxon>Bacteria</taxon>
        <taxon>Pseudomonadati</taxon>
        <taxon>Pseudomonadota</taxon>
        <taxon>Alphaproteobacteria</taxon>
        <taxon>Rhodobacterales</taxon>
        <taxon>Paracoccaceae</taxon>
        <taxon>Marinibacterium</taxon>
    </lineage>
</organism>
<feature type="domain" description="DUF7259" evidence="2">
    <location>
        <begin position="225"/>
        <end position="296"/>
    </location>
</feature>
<dbReference type="AlphaFoldDB" id="A0A225NTJ8"/>
<dbReference type="EMBL" id="AQQR01000003">
    <property type="protein sequence ID" value="OWU74930.1"/>
    <property type="molecule type" value="Genomic_DNA"/>
</dbReference>
<dbReference type="Pfam" id="PF22288">
    <property type="entry name" value="DUF6963"/>
    <property type="match status" value="1"/>
</dbReference>
<dbReference type="OrthoDB" id="8420134at2"/>
<feature type="domain" description="DUF6963" evidence="1">
    <location>
        <begin position="2"/>
        <end position="215"/>
    </location>
</feature>
<evidence type="ECO:0000259" key="1">
    <source>
        <dbReference type="Pfam" id="PF22288"/>
    </source>
</evidence>
<dbReference type="InterPro" id="IPR054236">
    <property type="entry name" value="DUF6963"/>
</dbReference>
<keyword evidence="4" id="KW-1185">Reference proteome</keyword>
<proteinExistence type="predicted"/>
<comment type="caution">
    <text evidence="3">The sequence shown here is derived from an EMBL/GenBank/DDBJ whole genome shotgun (WGS) entry which is preliminary data.</text>
</comment>
<gene>
    <name evidence="3" type="ORF">ATO3_10245</name>
</gene>
<dbReference type="Proteomes" id="UP000215377">
    <property type="component" value="Unassembled WGS sequence"/>
</dbReference>
<dbReference type="RefSeq" id="WP_088649749.1">
    <property type="nucleotide sequence ID" value="NZ_AQQR01000003.1"/>
</dbReference>
<sequence>MTVGIAVYGPGAARAALAGLEAVEAVGRGAIGGFVSLSVLLEDGTLFDLGTQRGGAQALLALPGFARTRGARHAVLMSSGPDRPDPLSQFTPGDPAVGLLTGHRLPNMAGPDGHPPNLVALTAMGAGASPSVAIETALSADPELDAGLIAMNLAGDIALLNSASVGARDDIGAAHFTGDGIAAAVLHNTIFPHHALADLAVSAIRDSMAPGDAAPNLGTALGQRVHPGPCRALLVGSGGIEGFEAPGAQWQRPEWEGCPVRRGDPAMAGGEVVGRVVAEAYCILRDGTVTGTRGSDAIGWTEEEPA</sequence>
<reference evidence="3 4" key="1">
    <citation type="submission" date="2013-04" db="EMBL/GenBank/DDBJ databases">
        <title>Oceanicola sp. 22II1-22F33 Genome Sequencing.</title>
        <authorList>
            <person name="Lai Q."/>
            <person name="Li G."/>
            <person name="Shao Z."/>
        </authorList>
    </citation>
    <scope>NUCLEOTIDE SEQUENCE [LARGE SCALE GENOMIC DNA]</scope>
    <source>
        <strain evidence="3 4">22II1-22F33</strain>
    </source>
</reference>
<evidence type="ECO:0008006" key="5">
    <source>
        <dbReference type="Google" id="ProtNLM"/>
    </source>
</evidence>
<evidence type="ECO:0000313" key="4">
    <source>
        <dbReference type="Proteomes" id="UP000215377"/>
    </source>
</evidence>